<evidence type="ECO:0000256" key="1">
    <source>
        <dbReference type="SAM" id="SignalP"/>
    </source>
</evidence>
<comment type="caution">
    <text evidence="3">The sequence shown here is derived from an EMBL/GenBank/DDBJ whole genome shotgun (WGS) entry which is preliminary data.</text>
</comment>
<gene>
    <name evidence="3" type="ORF">RM649_14465</name>
</gene>
<dbReference type="Pfam" id="PF08239">
    <property type="entry name" value="SH3_3"/>
    <property type="match status" value="1"/>
</dbReference>
<keyword evidence="4" id="KW-1185">Reference proteome</keyword>
<evidence type="ECO:0000259" key="2">
    <source>
        <dbReference type="Pfam" id="PF08239"/>
    </source>
</evidence>
<dbReference type="Proteomes" id="UP001183777">
    <property type="component" value="Unassembled WGS sequence"/>
</dbReference>
<dbReference type="RefSeq" id="WP_200696469.1">
    <property type="nucleotide sequence ID" value="NZ_JAVREX010000005.1"/>
</dbReference>
<feature type="chain" id="PRO_5045882339" evidence="1">
    <location>
        <begin position="28"/>
        <end position="121"/>
    </location>
</feature>
<accession>A0ABU2RJ18</accession>
<feature type="domain" description="SH3b" evidence="2">
    <location>
        <begin position="52"/>
        <end position="117"/>
    </location>
</feature>
<organism evidence="3 4">
    <name type="scientific">Streptomyces salyersiae</name>
    <dbReference type="NCBI Taxonomy" id="3075530"/>
    <lineage>
        <taxon>Bacteria</taxon>
        <taxon>Bacillati</taxon>
        <taxon>Actinomycetota</taxon>
        <taxon>Actinomycetes</taxon>
        <taxon>Kitasatosporales</taxon>
        <taxon>Streptomycetaceae</taxon>
        <taxon>Streptomyces</taxon>
    </lineage>
</organism>
<reference evidence="4" key="1">
    <citation type="submission" date="2023-07" db="EMBL/GenBank/DDBJ databases">
        <title>30 novel species of actinomycetes from the DSMZ collection.</title>
        <authorList>
            <person name="Nouioui I."/>
        </authorList>
    </citation>
    <scope>NUCLEOTIDE SEQUENCE [LARGE SCALE GENOMIC DNA]</scope>
    <source>
        <strain evidence="4">DSM 41770</strain>
    </source>
</reference>
<feature type="signal peptide" evidence="1">
    <location>
        <begin position="1"/>
        <end position="27"/>
    </location>
</feature>
<evidence type="ECO:0000313" key="4">
    <source>
        <dbReference type="Proteomes" id="UP001183777"/>
    </source>
</evidence>
<proteinExistence type="predicted"/>
<sequence length="121" mass="12051">MRISVKTAVAGLAAVAMVGLAGTTATAAPHVRKDAAAVAPAASCYVHNVSGSVLNIRSGPGQTYSVLGTLAAGAKLSCGSKLDTQTKGQSYTSCGGGTYWSTIRINGRDGWVASECVAFGA</sequence>
<keyword evidence="1" id="KW-0732">Signal</keyword>
<dbReference type="EMBL" id="JAVREX010000005">
    <property type="protein sequence ID" value="MDT0428845.1"/>
    <property type="molecule type" value="Genomic_DNA"/>
</dbReference>
<evidence type="ECO:0000313" key="3">
    <source>
        <dbReference type="EMBL" id="MDT0428845.1"/>
    </source>
</evidence>
<dbReference type="Gene3D" id="2.30.30.40">
    <property type="entry name" value="SH3 Domains"/>
    <property type="match status" value="1"/>
</dbReference>
<protein>
    <submittedName>
        <fullName evidence="3">SH3 domain-containing protein</fullName>
    </submittedName>
</protein>
<name>A0ABU2RJ18_9ACTN</name>
<dbReference type="InterPro" id="IPR003646">
    <property type="entry name" value="SH3-like_bac-type"/>
</dbReference>